<evidence type="ECO:0000256" key="8">
    <source>
        <dbReference type="ARBA" id="ARBA00048679"/>
    </source>
</evidence>
<evidence type="ECO:0000256" key="9">
    <source>
        <dbReference type="SAM" id="MobiDB-lite"/>
    </source>
</evidence>
<evidence type="ECO:0000256" key="4">
    <source>
        <dbReference type="ARBA" id="ARBA00022741"/>
    </source>
</evidence>
<dbReference type="EC" id="2.7.11.1" evidence="1"/>
<evidence type="ECO:0000256" key="1">
    <source>
        <dbReference type="ARBA" id="ARBA00012513"/>
    </source>
</evidence>
<comment type="catalytic activity">
    <reaction evidence="7">
        <text>L-threonyl-[protein] + ATP = O-phospho-L-threonyl-[protein] + ADP + H(+)</text>
        <dbReference type="Rhea" id="RHEA:46608"/>
        <dbReference type="Rhea" id="RHEA-COMP:11060"/>
        <dbReference type="Rhea" id="RHEA-COMP:11605"/>
        <dbReference type="ChEBI" id="CHEBI:15378"/>
        <dbReference type="ChEBI" id="CHEBI:30013"/>
        <dbReference type="ChEBI" id="CHEBI:30616"/>
        <dbReference type="ChEBI" id="CHEBI:61977"/>
        <dbReference type="ChEBI" id="CHEBI:456216"/>
        <dbReference type="EC" id="2.7.11.1"/>
    </reaction>
</comment>
<dbReference type="EMBL" id="JAEVHI010000004">
    <property type="protein sequence ID" value="KAG5293710.1"/>
    <property type="molecule type" value="Genomic_DNA"/>
</dbReference>
<dbReference type="GO" id="GO:0000278">
    <property type="term" value="P:mitotic cell cycle"/>
    <property type="evidence" value="ECO:0007669"/>
    <property type="project" value="TreeGrafter"/>
</dbReference>
<evidence type="ECO:0000256" key="7">
    <source>
        <dbReference type="ARBA" id="ARBA00047899"/>
    </source>
</evidence>
<dbReference type="VEuPathDB" id="FungiDB:I7I52_05115"/>
<protein>
    <recommendedName>
        <fullName evidence="1">non-specific serine/threonine protein kinase</fullName>
        <ecNumber evidence="1">2.7.11.1</ecNumber>
    </recommendedName>
</protein>
<name>A0A8H7YJV5_AJECA</name>
<dbReference type="Gene3D" id="3.30.200.20">
    <property type="entry name" value="Phosphorylase Kinase, domain 1"/>
    <property type="match status" value="1"/>
</dbReference>
<dbReference type="OrthoDB" id="5327538at2759"/>
<feature type="region of interest" description="Disordered" evidence="9">
    <location>
        <begin position="1"/>
        <end position="53"/>
    </location>
</feature>
<keyword evidence="4" id="KW-0547">Nucleotide-binding</keyword>
<comment type="catalytic activity">
    <reaction evidence="8">
        <text>L-seryl-[protein] + ATP = O-phospho-L-seryl-[protein] + ADP + H(+)</text>
        <dbReference type="Rhea" id="RHEA:17989"/>
        <dbReference type="Rhea" id="RHEA-COMP:9863"/>
        <dbReference type="Rhea" id="RHEA-COMP:11604"/>
        <dbReference type="ChEBI" id="CHEBI:15378"/>
        <dbReference type="ChEBI" id="CHEBI:29999"/>
        <dbReference type="ChEBI" id="CHEBI:30616"/>
        <dbReference type="ChEBI" id="CHEBI:83421"/>
        <dbReference type="ChEBI" id="CHEBI:456216"/>
        <dbReference type="EC" id="2.7.11.1"/>
    </reaction>
</comment>
<keyword evidence="3" id="KW-0808">Transferase</keyword>
<proteinExistence type="predicted"/>
<gene>
    <name evidence="11" type="ORF">I7I52_05115</name>
</gene>
<dbReference type="InterPro" id="IPR024604">
    <property type="entry name" value="GSG2_C"/>
</dbReference>
<dbReference type="GO" id="GO:0005737">
    <property type="term" value="C:cytoplasm"/>
    <property type="evidence" value="ECO:0007669"/>
    <property type="project" value="TreeGrafter"/>
</dbReference>
<feature type="domain" description="Serine/threonine-protein kinase haspin C-terminal" evidence="10">
    <location>
        <begin position="485"/>
        <end position="584"/>
    </location>
</feature>
<evidence type="ECO:0000313" key="12">
    <source>
        <dbReference type="Proteomes" id="UP000670092"/>
    </source>
</evidence>
<dbReference type="GO" id="GO:0072354">
    <property type="term" value="F:histone H3T3 kinase activity"/>
    <property type="evidence" value="ECO:0007669"/>
    <property type="project" value="TreeGrafter"/>
</dbReference>
<dbReference type="Proteomes" id="UP000670092">
    <property type="component" value="Unassembled WGS sequence"/>
</dbReference>
<evidence type="ECO:0000256" key="5">
    <source>
        <dbReference type="ARBA" id="ARBA00022777"/>
    </source>
</evidence>
<dbReference type="GO" id="GO:0005524">
    <property type="term" value="F:ATP binding"/>
    <property type="evidence" value="ECO:0007669"/>
    <property type="project" value="UniProtKB-KW"/>
</dbReference>
<evidence type="ECO:0000256" key="2">
    <source>
        <dbReference type="ARBA" id="ARBA00022527"/>
    </source>
</evidence>
<dbReference type="InterPro" id="IPR011009">
    <property type="entry name" value="Kinase-like_dom_sf"/>
</dbReference>
<dbReference type="Pfam" id="PF12330">
    <property type="entry name" value="Haspin_kinase"/>
    <property type="match status" value="1"/>
</dbReference>
<evidence type="ECO:0000259" key="10">
    <source>
        <dbReference type="SMART" id="SM01331"/>
    </source>
</evidence>
<sequence length="695" mass="77856">MRHDMSLFSPSATPVSSTQKVPRNAHTYKKRSATTAGSVIGSKKVYGKRKTNAPRAVLERDHQNASNAVPAVESERVEEAEIGDMITAMENGLSALQLDVKRGKAHVDRDDEDVNTAEELHALRERDIQQGRQPLIEVGIPAYKDARRDDAAHDCDTIGSKSPDAVKSKRKPRRSSGWIEDLKLNNYVRPILKESTSPISSRGIQRFASWARRTGDMFTVEKIAEGSYGEVYQLRLSKDISKCNLSKSRLARLKEYRDGVFKIIPLRAQRGVGSKKFTTVQEIVSEVQLLKLLDPIPGFARFREVHVVQGRFPETYQQAWMRYSQTNGHECFNPDPSKPKSYPDTQLWAVLEMDNAGCELEKFPWSSTFQVYDIFWGVALALARAEQFAAFEHRDLHLGNICIKPRKKGGNILTELGKSRPEGLEGGATGFGLSGLETTIIDYSLSRAELQPTDTANTDMQAEAEAATESKTEPVAIAWSDLDKRQIFGAIGRDEDEKLLRDTYRYMRSEIYHQDNLLNSAQPPSRPLQWKDYNPRTNLIWLSFLLRMLLKKMKPACAFRVAEQRQPQQRLPLTPRPANHKLQTNTTYYNENGDTVGGAGSPPLKSSKKVVRQVKTGAGINGDGDDGRKQLDPAAMSCQQRPRHQQMLGEELAIRLQATADMLSVESGIEDLHCAGDLVAFAIRAGWLNEGDFLC</sequence>
<keyword evidence="2" id="KW-0723">Serine/threonine-protein kinase</keyword>
<dbReference type="PANTHER" id="PTHR24419">
    <property type="entry name" value="INTERLEUKIN-1 RECEPTOR-ASSOCIATED KINASE"/>
    <property type="match status" value="1"/>
</dbReference>
<dbReference type="GO" id="GO:0005634">
    <property type="term" value="C:nucleus"/>
    <property type="evidence" value="ECO:0007669"/>
    <property type="project" value="TreeGrafter"/>
</dbReference>
<accession>A0A8H7YJV5</accession>
<evidence type="ECO:0000256" key="3">
    <source>
        <dbReference type="ARBA" id="ARBA00022679"/>
    </source>
</evidence>
<feature type="region of interest" description="Disordered" evidence="9">
    <location>
        <begin position="151"/>
        <end position="173"/>
    </location>
</feature>
<keyword evidence="5" id="KW-0418">Kinase</keyword>
<evidence type="ECO:0000313" key="11">
    <source>
        <dbReference type="EMBL" id="KAG5293710.1"/>
    </source>
</evidence>
<keyword evidence="6" id="KW-0067">ATP-binding</keyword>
<dbReference type="PANTHER" id="PTHR24419:SF18">
    <property type="entry name" value="SERINE_THREONINE-PROTEIN KINASE HASPIN"/>
    <property type="match status" value="1"/>
</dbReference>
<reference evidence="11 12" key="1">
    <citation type="submission" date="2021-01" db="EMBL/GenBank/DDBJ databases">
        <title>Chromosome-level genome assembly of a human fungal pathogen reveals clustering of transcriptionally co-regulated genes.</title>
        <authorList>
            <person name="Voorhies M."/>
            <person name="Cohen S."/>
            <person name="Shea T.P."/>
            <person name="Petrus S."/>
            <person name="Munoz J.F."/>
            <person name="Poplawski S."/>
            <person name="Goldman W.E."/>
            <person name="Michael T."/>
            <person name="Cuomo C.A."/>
            <person name="Sil A."/>
            <person name="Beyhan S."/>
        </authorList>
    </citation>
    <scope>NUCLEOTIDE SEQUENCE [LARGE SCALE GENOMIC DNA]</scope>
    <source>
        <strain evidence="11 12">G184AR</strain>
    </source>
</reference>
<dbReference type="SMART" id="SM01331">
    <property type="entry name" value="DUF3635"/>
    <property type="match status" value="1"/>
</dbReference>
<dbReference type="GO" id="GO:0035556">
    <property type="term" value="P:intracellular signal transduction"/>
    <property type="evidence" value="ECO:0007669"/>
    <property type="project" value="TreeGrafter"/>
</dbReference>
<feature type="compositionally biased region" description="Polar residues" evidence="9">
    <location>
        <begin position="8"/>
        <end position="21"/>
    </location>
</feature>
<comment type="caution">
    <text evidence="11">The sequence shown here is derived from an EMBL/GenBank/DDBJ whole genome shotgun (WGS) entry which is preliminary data.</text>
</comment>
<feature type="region of interest" description="Disordered" evidence="9">
    <location>
        <begin position="587"/>
        <end position="607"/>
    </location>
</feature>
<organism evidence="11 12">
    <name type="scientific">Ajellomyces capsulatus</name>
    <name type="common">Darling's disease fungus</name>
    <name type="synonym">Histoplasma capsulatum</name>
    <dbReference type="NCBI Taxonomy" id="5037"/>
    <lineage>
        <taxon>Eukaryota</taxon>
        <taxon>Fungi</taxon>
        <taxon>Dikarya</taxon>
        <taxon>Ascomycota</taxon>
        <taxon>Pezizomycotina</taxon>
        <taxon>Eurotiomycetes</taxon>
        <taxon>Eurotiomycetidae</taxon>
        <taxon>Onygenales</taxon>
        <taxon>Ajellomycetaceae</taxon>
        <taxon>Histoplasma</taxon>
    </lineage>
</organism>
<dbReference type="AlphaFoldDB" id="A0A8H7YJV5"/>
<dbReference type="Gene3D" id="1.10.510.10">
    <property type="entry name" value="Transferase(Phosphotransferase) domain 1"/>
    <property type="match status" value="1"/>
</dbReference>
<dbReference type="SUPFAM" id="SSF56112">
    <property type="entry name" value="Protein kinase-like (PK-like)"/>
    <property type="match status" value="1"/>
</dbReference>
<evidence type="ECO:0000256" key="6">
    <source>
        <dbReference type="ARBA" id="ARBA00022840"/>
    </source>
</evidence>